<accession>G9NMI8</accession>
<dbReference type="AlphaFoldDB" id="G9NMI8"/>
<sequence length="55" mass="5974">MYPPTRAAHFPACRELRAPVSPSCSGCILNSSSSQIWSQRPVNLAEGGTRDPLLF</sequence>
<organism evidence="1 2">
    <name type="scientific">Hypocrea atroviridis (strain ATCC 20476 / IMI 206040)</name>
    <name type="common">Trichoderma atroviride</name>
    <dbReference type="NCBI Taxonomy" id="452589"/>
    <lineage>
        <taxon>Eukaryota</taxon>
        <taxon>Fungi</taxon>
        <taxon>Dikarya</taxon>
        <taxon>Ascomycota</taxon>
        <taxon>Pezizomycotina</taxon>
        <taxon>Sordariomycetes</taxon>
        <taxon>Hypocreomycetidae</taxon>
        <taxon>Hypocreales</taxon>
        <taxon>Hypocreaceae</taxon>
        <taxon>Trichoderma</taxon>
    </lineage>
</organism>
<evidence type="ECO:0000313" key="2">
    <source>
        <dbReference type="Proteomes" id="UP000005426"/>
    </source>
</evidence>
<reference evidence="1 2" key="1">
    <citation type="journal article" date="2011" name="Genome Biol.">
        <title>Comparative genome sequence analysis underscores mycoparasitism as the ancestral life style of Trichoderma.</title>
        <authorList>
            <person name="Kubicek C.P."/>
            <person name="Herrera-Estrella A."/>
            <person name="Seidl-Seiboth V."/>
            <person name="Martinez D.A."/>
            <person name="Druzhinina I.S."/>
            <person name="Thon M."/>
            <person name="Zeilinger S."/>
            <person name="Casas-Flores S."/>
            <person name="Horwitz B.A."/>
            <person name="Mukherjee P.K."/>
            <person name="Mukherjee M."/>
            <person name="Kredics L."/>
            <person name="Alcaraz L.D."/>
            <person name="Aerts A."/>
            <person name="Antal Z."/>
            <person name="Atanasova L."/>
            <person name="Cervantes-Badillo M.G."/>
            <person name="Challacombe J."/>
            <person name="Chertkov O."/>
            <person name="McCluskey K."/>
            <person name="Coulpier F."/>
            <person name="Deshpande N."/>
            <person name="von Doehren H."/>
            <person name="Ebbole D.J."/>
            <person name="Esquivel-Naranjo E.U."/>
            <person name="Fekete E."/>
            <person name="Flipphi M."/>
            <person name="Glaser F."/>
            <person name="Gomez-Rodriguez E.Y."/>
            <person name="Gruber S."/>
            <person name="Han C."/>
            <person name="Henrissat B."/>
            <person name="Hermosa R."/>
            <person name="Hernandez-Onate M."/>
            <person name="Karaffa L."/>
            <person name="Kosti I."/>
            <person name="Le Crom S."/>
            <person name="Lindquist E."/>
            <person name="Lucas S."/>
            <person name="Luebeck M."/>
            <person name="Luebeck P.S."/>
            <person name="Margeot A."/>
            <person name="Metz B."/>
            <person name="Misra M."/>
            <person name="Nevalainen H."/>
            <person name="Omann M."/>
            <person name="Packer N."/>
            <person name="Perrone G."/>
            <person name="Uresti-Rivera E.E."/>
            <person name="Salamov A."/>
            <person name="Schmoll M."/>
            <person name="Seiboth B."/>
            <person name="Shapiro H."/>
            <person name="Sukno S."/>
            <person name="Tamayo-Ramos J.A."/>
            <person name="Tisch D."/>
            <person name="Wiest A."/>
            <person name="Wilkinson H.H."/>
            <person name="Zhang M."/>
            <person name="Coutinho P.M."/>
            <person name="Kenerley C.M."/>
            <person name="Monte E."/>
            <person name="Baker S.E."/>
            <person name="Grigoriev I.V."/>
        </authorList>
    </citation>
    <scope>NUCLEOTIDE SEQUENCE [LARGE SCALE GENOMIC DNA]</scope>
    <source>
        <strain evidence="2">ATCC 20476 / IMI 206040</strain>
    </source>
</reference>
<protein>
    <submittedName>
        <fullName evidence="1">Uncharacterized protein</fullName>
    </submittedName>
</protein>
<dbReference type="HOGENOM" id="CLU_3032636_0_0_1"/>
<proteinExistence type="predicted"/>
<dbReference type="Proteomes" id="UP000005426">
    <property type="component" value="Unassembled WGS sequence"/>
</dbReference>
<gene>
    <name evidence="1" type="ORF">TRIATDRAFT_255649</name>
</gene>
<evidence type="ECO:0000313" key="1">
    <source>
        <dbReference type="EMBL" id="EHK48117.1"/>
    </source>
</evidence>
<name>G9NMI8_HYPAI</name>
<keyword evidence="2" id="KW-1185">Reference proteome</keyword>
<comment type="caution">
    <text evidence="1">The sequence shown here is derived from an EMBL/GenBank/DDBJ whole genome shotgun (WGS) entry which is preliminary data.</text>
</comment>
<dbReference type="EMBL" id="ABDG02000019">
    <property type="protein sequence ID" value="EHK48117.1"/>
    <property type="molecule type" value="Genomic_DNA"/>
</dbReference>